<comment type="caution">
    <text evidence="1">The sequence shown here is derived from an EMBL/GenBank/DDBJ whole genome shotgun (WGS) entry which is preliminary data.</text>
</comment>
<proteinExistence type="predicted"/>
<reference evidence="1 2" key="1">
    <citation type="submission" date="2023-10" db="EMBL/GenBank/DDBJ databases">
        <authorList>
            <person name="Venkata Ramana C."/>
            <person name="Sasikala C."/>
            <person name="Dhurka M."/>
        </authorList>
    </citation>
    <scope>NUCLEOTIDE SEQUENCE [LARGE SCALE GENOMIC DNA]</scope>
    <source>
        <strain evidence="1 2">KCTC 32151</strain>
    </source>
</reference>
<evidence type="ECO:0000313" key="2">
    <source>
        <dbReference type="Proteomes" id="UP001185659"/>
    </source>
</evidence>
<organism evidence="1 2">
    <name type="scientific">Nitratireductor aquimarinus</name>
    <dbReference type="NCBI Taxonomy" id="889300"/>
    <lineage>
        <taxon>Bacteria</taxon>
        <taxon>Pseudomonadati</taxon>
        <taxon>Pseudomonadota</taxon>
        <taxon>Alphaproteobacteria</taxon>
        <taxon>Hyphomicrobiales</taxon>
        <taxon>Phyllobacteriaceae</taxon>
        <taxon>Nitratireductor</taxon>
    </lineage>
</organism>
<dbReference type="Proteomes" id="UP001185659">
    <property type="component" value="Unassembled WGS sequence"/>
</dbReference>
<keyword evidence="2" id="KW-1185">Reference proteome</keyword>
<dbReference type="RefSeq" id="WP_317561004.1">
    <property type="nucleotide sequence ID" value="NZ_JAWLIP010000003.1"/>
</dbReference>
<protein>
    <submittedName>
        <fullName evidence="1">Uncharacterized protein</fullName>
    </submittedName>
</protein>
<dbReference type="EMBL" id="JAWLIP010000003">
    <property type="protein sequence ID" value="MDV6226324.1"/>
    <property type="molecule type" value="Genomic_DNA"/>
</dbReference>
<name>A0ABU4AJB6_9HYPH</name>
<gene>
    <name evidence="1" type="ORF">R2G56_08510</name>
</gene>
<sequence>MRQFKPLHLPEVVFFTRDGQIRLKDIQPYYVLGAICRHCKSISELDRRALERRYGRDATAVDLEQRLRCRSCQNASGNTIMVINQWPR</sequence>
<accession>A0ABU4AJB6</accession>
<evidence type="ECO:0000313" key="1">
    <source>
        <dbReference type="EMBL" id="MDV6226324.1"/>
    </source>
</evidence>